<evidence type="ECO:0000313" key="2">
    <source>
        <dbReference type="Proteomes" id="UP000255129"/>
    </source>
</evidence>
<protein>
    <submittedName>
        <fullName evidence="1">Uncharacterized protein</fullName>
    </submittedName>
</protein>
<proteinExistence type="predicted"/>
<evidence type="ECO:0000313" key="1">
    <source>
        <dbReference type="EMBL" id="SUC34353.1"/>
    </source>
</evidence>
<organism evidence="1 2">
    <name type="scientific">Providencia rustigianii</name>
    <dbReference type="NCBI Taxonomy" id="158850"/>
    <lineage>
        <taxon>Bacteria</taxon>
        <taxon>Pseudomonadati</taxon>
        <taxon>Pseudomonadota</taxon>
        <taxon>Gammaproteobacteria</taxon>
        <taxon>Enterobacterales</taxon>
        <taxon>Morganellaceae</taxon>
        <taxon>Providencia</taxon>
    </lineage>
</organism>
<dbReference type="AlphaFoldDB" id="A0A379G144"/>
<gene>
    <name evidence="1" type="ORF">NCTC12026_00690</name>
</gene>
<dbReference type="EMBL" id="UGUA01000002">
    <property type="protein sequence ID" value="SUC34353.1"/>
    <property type="molecule type" value="Genomic_DNA"/>
</dbReference>
<name>A0A379G144_9GAMM</name>
<reference evidence="1 2" key="1">
    <citation type="submission" date="2018-06" db="EMBL/GenBank/DDBJ databases">
        <authorList>
            <consortium name="Pathogen Informatics"/>
            <person name="Doyle S."/>
        </authorList>
    </citation>
    <scope>NUCLEOTIDE SEQUENCE [LARGE SCALE GENOMIC DNA]</scope>
    <source>
        <strain evidence="1 2">NCTC12026</strain>
    </source>
</reference>
<sequence length="34" mass="3900">MKKLKQAIAERSQESQDRIKNLTDTLVLETGLQL</sequence>
<accession>A0A379G144</accession>
<dbReference type="Proteomes" id="UP000255129">
    <property type="component" value="Unassembled WGS sequence"/>
</dbReference>